<name>A0A6J5M107_9CAUD</name>
<evidence type="ECO:0000313" key="1">
    <source>
        <dbReference type="EMBL" id="CAB4137679.1"/>
    </source>
</evidence>
<sequence>MSSLADATVASNESPTTLALRLCGYLDDEKVQMHVKRLTGADLSLRRIAIIRQSIPPGRVDSAREGHEPSDLPLRRLVAARSNRDFTKAILRAAGQ</sequence>
<gene>
    <name evidence="1" type="ORF">UFOVP319_56</name>
</gene>
<proteinExistence type="predicted"/>
<protein>
    <submittedName>
        <fullName evidence="1">Uncharacterized protein</fullName>
    </submittedName>
</protein>
<reference evidence="1" key="1">
    <citation type="submission" date="2020-04" db="EMBL/GenBank/DDBJ databases">
        <authorList>
            <person name="Chiriac C."/>
            <person name="Salcher M."/>
            <person name="Ghai R."/>
            <person name="Kavagutti S V."/>
        </authorList>
    </citation>
    <scope>NUCLEOTIDE SEQUENCE</scope>
</reference>
<organism evidence="1">
    <name type="scientific">uncultured Caudovirales phage</name>
    <dbReference type="NCBI Taxonomy" id="2100421"/>
    <lineage>
        <taxon>Viruses</taxon>
        <taxon>Duplodnaviria</taxon>
        <taxon>Heunggongvirae</taxon>
        <taxon>Uroviricota</taxon>
        <taxon>Caudoviricetes</taxon>
        <taxon>Peduoviridae</taxon>
        <taxon>Maltschvirus</taxon>
        <taxon>Maltschvirus maltsch</taxon>
    </lineage>
</organism>
<dbReference type="EMBL" id="LR796336">
    <property type="protein sequence ID" value="CAB4137679.1"/>
    <property type="molecule type" value="Genomic_DNA"/>
</dbReference>
<accession>A0A6J5M107</accession>